<protein>
    <recommendedName>
        <fullName evidence="1">LPS-assembly protein LptD</fullName>
    </recommendedName>
</protein>
<name>A0ABU0J228_9HYPH</name>
<reference evidence="3 4" key="1">
    <citation type="submission" date="2023-07" db="EMBL/GenBank/DDBJ databases">
        <title>Genomic Encyclopedia of Type Strains, Phase IV (KMG-IV): sequencing the most valuable type-strain genomes for metagenomic binning, comparative biology and taxonomic classification.</title>
        <authorList>
            <person name="Goeker M."/>
        </authorList>
    </citation>
    <scope>NUCLEOTIDE SEQUENCE [LARGE SCALE GENOMIC DNA]</scope>
    <source>
        <strain evidence="3 4">DSM 19619</strain>
    </source>
</reference>
<evidence type="ECO:0000259" key="2">
    <source>
        <dbReference type="Pfam" id="PF04453"/>
    </source>
</evidence>
<keyword evidence="1" id="KW-0732">Signal</keyword>
<keyword evidence="4" id="KW-1185">Reference proteome</keyword>
<dbReference type="EMBL" id="JAUSVX010000002">
    <property type="protein sequence ID" value="MDQ0468310.1"/>
    <property type="molecule type" value="Genomic_DNA"/>
</dbReference>
<comment type="caution">
    <text evidence="3">The sequence shown here is derived from an EMBL/GenBank/DDBJ whole genome shotgun (WGS) entry which is preliminary data.</text>
</comment>
<dbReference type="Gene3D" id="2.60.450.10">
    <property type="entry name" value="Lipopolysaccharide (LPS) transport protein A like domain"/>
    <property type="match status" value="1"/>
</dbReference>
<comment type="subcellular location">
    <subcellularLocation>
        <location evidence="1">Cell outer membrane</location>
    </subcellularLocation>
</comment>
<dbReference type="InterPro" id="IPR007543">
    <property type="entry name" value="LptD_C"/>
</dbReference>
<dbReference type="PANTHER" id="PTHR30189">
    <property type="entry name" value="LPS-ASSEMBLY PROTEIN"/>
    <property type="match status" value="1"/>
</dbReference>
<organism evidence="3 4">
    <name type="scientific">Labrys wisconsinensis</name>
    <dbReference type="NCBI Taxonomy" id="425677"/>
    <lineage>
        <taxon>Bacteria</taxon>
        <taxon>Pseudomonadati</taxon>
        <taxon>Pseudomonadota</taxon>
        <taxon>Alphaproteobacteria</taxon>
        <taxon>Hyphomicrobiales</taxon>
        <taxon>Xanthobacteraceae</taxon>
        <taxon>Labrys</taxon>
    </lineage>
</organism>
<proteinExistence type="inferred from homology"/>
<keyword evidence="1" id="KW-0472">Membrane</keyword>
<dbReference type="InterPro" id="IPR020889">
    <property type="entry name" value="LipoPS_assembly_LptD"/>
</dbReference>
<evidence type="ECO:0000313" key="4">
    <source>
        <dbReference type="Proteomes" id="UP001242480"/>
    </source>
</evidence>
<dbReference type="Proteomes" id="UP001242480">
    <property type="component" value="Unassembled WGS sequence"/>
</dbReference>
<evidence type="ECO:0000313" key="3">
    <source>
        <dbReference type="EMBL" id="MDQ0468310.1"/>
    </source>
</evidence>
<feature type="chain" id="PRO_5044931088" description="LPS-assembly protein LptD" evidence="1">
    <location>
        <begin position="36"/>
        <end position="794"/>
    </location>
</feature>
<feature type="domain" description="LptD C-terminal" evidence="2">
    <location>
        <begin position="308"/>
        <end position="670"/>
    </location>
</feature>
<keyword evidence="1" id="KW-0998">Cell outer membrane</keyword>
<dbReference type="PANTHER" id="PTHR30189:SF1">
    <property type="entry name" value="LPS-ASSEMBLY PROTEIN LPTD"/>
    <property type="match status" value="1"/>
</dbReference>
<feature type="signal peptide" evidence="1">
    <location>
        <begin position="1"/>
        <end position="35"/>
    </location>
</feature>
<dbReference type="RefSeq" id="WP_307269369.1">
    <property type="nucleotide sequence ID" value="NZ_JAUSVX010000002.1"/>
</dbReference>
<dbReference type="Pfam" id="PF04453">
    <property type="entry name" value="LptD"/>
    <property type="match status" value="1"/>
</dbReference>
<gene>
    <name evidence="1" type="primary">lptD</name>
    <name evidence="3" type="ORF">QO011_001310</name>
</gene>
<dbReference type="InterPro" id="IPR050218">
    <property type="entry name" value="LptD"/>
</dbReference>
<evidence type="ECO:0000256" key="1">
    <source>
        <dbReference type="HAMAP-Rule" id="MF_01411"/>
    </source>
</evidence>
<comment type="similarity">
    <text evidence="1">Belongs to the LptD family.</text>
</comment>
<comment type="caution">
    <text evidence="1">Lacks conserved residue(s) required for the propagation of feature annotation.</text>
</comment>
<dbReference type="HAMAP" id="MF_01411">
    <property type="entry name" value="LPS_assembly_LptD"/>
    <property type="match status" value="1"/>
</dbReference>
<sequence length="794" mass="88483" precursor="true">MRILAARPPRRIALRAALLAGAMALCCLPSGSAWAQAALTSGLTQQHDPNANMVVKAKEMVYDNDQDNVTAVGEVQIYYDGRTLQADRVIYDRKTDRVHATGNVKVTEADGTITYADTLELTRDFHDGFVNALRVVTTDQTYLAATRSERTAGNVTVFQNGVYTACVPCMEHPEKPPLWQIKAVRIIHNEQEKMIYFEDAHFEFLGMPIAYLPYMSSPDPTVKRKSGVLAPSYIYSSDIGYGVKVPYFFNLAPNYDLTLTPGFTTRQGPEMEALWRQRLLNGSYSISASGVYQMDPGVFSDEGKERDFRGAINSVGEFWLNERWKWGWNVTLLSDKYYLNDYSVDLDRRQSDITSTLYLIGQGDKSWFEARSYYFNGLTSSDVQKQLPIVAPVIDYDYIVDHPVFGGELGWNLNLTSLTRTQAAFAQILNGSDAACDGTAAGTTRANCVQRGIDGTYTRASANIYWKRTFTDPLGQQWTPFAYVRADVGWTQLDSGTTQFIDADQAFAARAVPAIGLEYRYPFIAQMSWGSQVIEPIAQVILRPKAAQTGQFPNEDSQSLLYDDTNLFQWDKSSGFDRLEDGSRVNAGVQYTLTTNGGAYFNALFGQSYSFGGTNPYNEPDMANVGLESGLDTNVADYVARVQIQPMRDLVLTSNARFDESDWAMKQLQVSAISMIGPLKADISYGRIAAQPLLGLEDREGVRAKISAKISDHWLASLGTEYDIDSKRFSSRSVALTYIDECIALGLQFANSYDDVSNKYDTSVKLQLNLRGLTQTGTPQEFNDKIMDTGFTKY</sequence>
<comment type="subunit">
    <text evidence="1">Component of the lipopolysaccharide transport and assembly complex.</text>
</comment>
<comment type="function">
    <text evidence="1">Involved in the assembly of lipopolysaccharide (LPS) at the surface of the outer membrane.</text>
</comment>
<accession>A0ABU0J228</accession>